<feature type="domain" description="Homeobox" evidence="7">
    <location>
        <begin position="288"/>
        <end position="348"/>
    </location>
</feature>
<reference evidence="9 10" key="1">
    <citation type="journal article" date="2013" name="Nat. Genet.">
        <title>The genome of the hydatid tapeworm Echinococcus granulosus.</title>
        <authorList>
            <person name="Zheng H."/>
            <person name="Zhang W."/>
            <person name="Zhang L."/>
            <person name="Zhang Z."/>
            <person name="Li J."/>
            <person name="Lu G."/>
            <person name="Zhu Y."/>
            <person name="Wang Y."/>
            <person name="Huang Y."/>
            <person name="Liu J."/>
            <person name="Kang H."/>
            <person name="Chen J."/>
            <person name="Wang L."/>
            <person name="Chen A."/>
            <person name="Yu S."/>
            <person name="Gao Z."/>
            <person name="Jin L."/>
            <person name="Gu W."/>
            <person name="Wang Z."/>
            <person name="Zhao L."/>
            <person name="Shi B."/>
            <person name="Wen H."/>
            <person name="Lin R."/>
            <person name="Jones M.K."/>
            <person name="Brejova B."/>
            <person name="Vinar T."/>
            <person name="Zhao G."/>
            <person name="McManus D.P."/>
            <person name="Chen Z."/>
            <person name="Zhou Y."/>
            <person name="Wang S."/>
        </authorList>
    </citation>
    <scope>NUCLEOTIDE SEQUENCE [LARGE SCALE GENOMIC DNA]</scope>
</reference>
<keyword evidence="10" id="KW-1185">Reference proteome</keyword>
<dbReference type="STRING" id="6210.W6V222"/>
<dbReference type="KEGG" id="egl:EGR_00276"/>
<dbReference type="CDD" id="cd00086">
    <property type="entry name" value="homeodomain"/>
    <property type="match status" value="1"/>
</dbReference>
<dbReference type="InterPro" id="IPR001356">
    <property type="entry name" value="HD"/>
</dbReference>
<evidence type="ECO:0000313" key="9">
    <source>
        <dbReference type="EMBL" id="EUB65007.1"/>
    </source>
</evidence>
<dbReference type="PRINTS" id="PR00028">
    <property type="entry name" value="POUDOMAIN"/>
</dbReference>
<dbReference type="GeneID" id="36335991"/>
<keyword evidence="2 5" id="KW-0238">DNA-binding</keyword>
<dbReference type="GO" id="GO:0005634">
    <property type="term" value="C:nucleus"/>
    <property type="evidence" value="ECO:0007669"/>
    <property type="project" value="UniProtKB-SubCell"/>
</dbReference>
<dbReference type="Pfam" id="PF00157">
    <property type="entry name" value="Pou"/>
    <property type="match status" value="1"/>
</dbReference>
<dbReference type="GO" id="GO:0000981">
    <property type="term" value="F:DNA-binding transcription factor activity, RNA polymerase II-specific"/>
    <property type="evidence" value="ECO:0007669"/>
    <property type="project" value="TreeGrafter"/>
</dbReference>
<dbReference type="EMBL" id="APAU02000001">
    <property type="protein sequence ID" value="EUB65007.1"/>
    <property type="molecule type" value="Genomic_DNA"/>
</dbReference>
<keyword evidence="4 5" id="KW-0539">Nucleus</keyword>
<dbReference type="SMART" id="SM00389">
    <property type="entry name" value="HOX"/>
    <property type="match status" value="1"/>
</dbReference>
<dbReference type="SUPFAM" id="SSF47413">
    <property type="entry name" value="lambda repressor-like DNA-binding domains"/>
    <property type="match status" value="1"/>
</dbReference>
<dbReference type="SMART" id="SM00352">
    <property type="entry name" value="POU"/>
    <property type="match status" value="1"/>
</dbReference>
<dbReference type="Pfam" id="PF00046">
    <property type="entry name" value="Homeodomain"/>
    <property type="match status" value="1"/>
</dbReference>
<dbReference type="InterPro" id="IPR009057">
    <property type="entry name" value="Homeodomain-like_sf"/>
</dbReference>
<dbReference type="InterPro" id="IPR013847">
    <property type="entry name" value="POU"/>
</dbReference>
<evidence type="ECO:0000256" key="2">
    <source>
        <dbReference type="ARBA" id="ARBA00023125"/>
    </source>
</evidence>
<name>W6V222_ECHGR</name>
<evidence type="ECO:0000256" key="3">
    <source>
        <dbReference type="ARBA" id="ARBA00023155"/>
    </source>
</evidence>
<dbReference type="Gene3D" id="1.10.260.40">
    <property type="entry name" value="lambda repressor-like DNA-binding domains"/>
    <property type="match status" value="1"/>
</dbReference>
<dbReference type="OrthoDB" id="10066259at2759"/>
<evidence type="ECO:0000256" key="6">
    <source>
        <dbReference type="RuleBase" id="RU000682"/>
    </source>
</evidence>
<evidence type="ECO:0000259" key="7">
    <source>
        <dbReference type="PROSITE" id="PS50071"/>
    </source>
</evidence>
<dbReference type="CTD" id="36335991"/>
<evidence type="ECO:0000256" key="5">
    <source>
        <dbReference type="PROSITE-ProRule" id="PRU00108"/>
    </source>
</evidence>
<evidence type="ECO:0000256" key="1">
    <source>
        <dbReference type="ARBA" id="ARBA00004123"/>
    </source>
</evidence>
<comment type="caution">
    <text evidence="9">The sequence shown here is derived from an EMBL/GenBank/DDBJ whole genome shotgun (WGS) entry which is preliminary data.</text>
</comment>
<dbReference type="PROSITE" id="PS50071">
    <property type="entry name" value="HOMEOBOX_2"/>
    <property type="match status" value="1"/>
</dbReference>
<dbReference type="SUPFAM" id="SSF46689">
    <property type="entry name" value="Homeodomain-like"/>
    <property type="match status" value="1"/>
</dbReference>
<dbReference type="InterPro" id="IPR050255">
    <property type="entry name" value="POU_domain_TF"/>
</dbReference>
<feature type="domain" description="POU-specific" evidence="8">
    <location>
        <begin position="165"/>
        <end position="241"/>
    </location>
</feature>
<dbReference type="AlphaFoldDB" id="W6V222"/>
<dbReference type="OMA" id="WFSNRRY"/>
<evidence type="ECO:0000256" key="4">
    <source>
        <dbReference type="ARBA" id="ARBA00023242"/>
    </source>
</evidence>
<dbReference type="RefSeq" id="XP_024356203.1">
    <property type="nucleotide sequence ID" value="XM_024489525.1"/>
</dbReference>
<evidence type="ECO:0000259" key="8">
    <source>
        <dbReference type="PROSITE" id="PS51179"/>
    </source>
</evidence>
<gene>
    <name evidence="9" type="ORF">EGR_00276</name>
</gene>
<dbReference type="InterPro" id="IPR010982">
    <property type="entry name" value="Lambda_DNA-bd_dom_sf"/>
</dbReference>
<organism evidence="9 10">
    <name type="scientific">Echinococcus granulosus</name>
    <name type="common">Hydatid tapeworm</name>
    <dbReference type="NCBI Taxonomy" id="6210"/>
    <lineage>
        <taxon>Eukaryota</taxon>
        <taxon>Metazoa</taxon>
        <taxon>Spiralia</taxon>
        <taxon>Lophotrochozoa</taxon>
        <taxon>Platyhelminthes</taxon>
        <taxon>Cestoda</taxon>
        <taxon>Eucestoda</taxon>
        <taxon>Cyclophyllidea</taxon>
        <taxon>Taeniidae</taxon>
        <taxon>Echinococcus</taxon>
        <taxon>Echinococcus granulosus group</taxon>
    </lineage>
</organism>
<comment type="subcellular location">
    <subcellularLocation>
        <location evidence="1 5 6">Nucleus</location>
    </subcellularLocation>
</comment>
<dbReference type="Proteomes" id="UP000019149">
    <property type="component" value="Unassembled WGS sequence"/>
</dbReference>
<dbReference type="PROSITE" id="PS51179">
    <property type="entry name" value="POU_3"/>
    <property type="match status" value="1"/>
</dbReference>
<dbReference type="InterPro" id="IPR000327">
    <property type="entry name" value="POU_dom"/>
</dbReference>
<sequence>MCSCSSYFNGAAVISRSFLCFMDEYATPTGDSALDLSVLPEYDHSSADISQFPPSHVIMLPASAITISGSDNIPFYISSSGQLILANTTVERVNEGLVFKQAPLTAMPAPCAAAEHEPLEQLEFNENSEPEVSNDAEQKLLNQKVKKLASKISKDDFTTNGNIVVGEYNVTKLALLADRLKRYRTTRTLSQAKLSRKIAETTSGGLKFSQSFLCRFEKLDVTLRAALGAQLYLEQWLDQVELEEQEALGTCQRSPLHSNEAMIDLLDLRERTVSEADLEPPKCFLPARRNRKSRAVFSEAAVERMIQHFKRNSRPRGEELSRLADSIGYERESVRIWFSNRRYQLGVTPKPSETVMALAFQKPGASAVHGKAEVGGAIDLLSTDGHQTNQAPTKPHSGATKRQPLILLLFLTLTCDGGQMGAQVSTYL</sequence>
<keyword evidence="3 5" id="KW-0371">Homeobox</keyword>
<dbReference type="Gene3D" id="1.10.10.60">
    <property type="entry name" value="Homeodomain-like"/>
    <property type="match status" value="1"/>
</dbReference>
<evidence type="ECO:0000313" key="10">
    <source>
        <dbReference type="Proteomes" id="UP000019149"/>
    </source>
</evidence>
<protein>
    <submittedName>
        <fullName evidence="9">POU domain-containing transcription factor</fullName>
    </submittedName>
</protein>
<feature type="DNA-binding region" description="Homeobox" evidence="5">
    <location>
        <begin position="290"/>
        <end position="349"/>
    </location>
</feature>
<dbReference type="GO" id="GO:0000978">
    <property type="term" value="F:RNA polymerase II cis-regulatory region sequence-specific DNA binding"/>
    <property type="evidence" value="ECO:0007669"/>
    <property type="project" value="TreeGrafter"/>
</dbReference>
<proteinExistence type="predicted"/>
<dbReference type="PANTHER" id="PTHR11636">
    <property type="entry name" value="POU DOMAIN"/>
    <property type="match status" value="1"/>
</dbReference>
<accession>W6V222</accession>
<dbReference type="PANTHER" id="PTHR11636:SF5">
    <property type="entry name" value="POU DOMAIN MOTIF 3, ISOFORM F"/>
    <property type="match status" value="1"/>
</dbReference>